<dbReference type="InterPro" id="IPR055969">
    <property type="entry name" value="DUF7547"/>
</dbReference>
<feature type="region of interest" description="Disordered" evidence="1">
    <location>
        <begin position="136"/>
        <end position="187"/>
    </location>
</feature>
<feature type="region of interest" description="Disordered" evidence="1">
    <location>
        <begin position="22"/>
        <end position="41"/>
    </location>
</feature>
<sequence length="187" mass="20198">MADTEEDVSALLAELVRTLQDLQTEVEPRTERGRPRPPTPEELLRFTSDVTIPAAILVLKTNIEALKLLRRALRLAEGRPATASSGGGVQERATQLSRATLARLDDALSDLQGAVEGRPPDAEARELLTEARQLRESLAEQLAESESVDGDFDTGEATEVPVDVDAELRSIKDDIDDVSDGNGDDGN</sequence>
<dbReference type="Pfam" id="PF24414">
    <property type="entry name" value="DUF7547"/>
    <property type="match status" value="1"/>
</dbReference>
<name>A0A8J8C8H8_9EURY</name>
<reference evidence="2" key="1">
    <citation type="submission" date="2021-06" db="EMBL/GenBank/DDBJ databases">
        <title>Halomicroarcula sp. F24A a new haloarchaeum isolated from saline soil.</title>
        <authorList>
            <person name="Duran-Viseras A."/>
            <person name="Sanchez-Porro C."/>
            <person name="Ventosa A."/>
        </authorList>
    </citation>
    <scope>NUCLEOTIDE SEQUENCE</scope>
    <source>
        <strain evidence="2">F24A</strain>
    </source>
</reference>
<evidence type="ECO:0000313" key="3">
    <source>
        <dbReference type="Proteomes" id="UP000783863"/>
    </source>
</evidence>
<organism evidence="2 3">
    <name type="scientific">Haloarcula salinisoli</name>
    <dbReference type="NCBI Taxonomy" id="2487746"/>
    <lineage>
        <taxon>Archaea</taxon>
        <taxon>Methanobacteriati</taxon>
        <taxon>Methanobacteriota</taxon>
        <taxon>Stenosarchaea group</taxon>
        <taxon>Halobacteria</taxon>
        <taxon>Halobacteriales</taxon>
        <taxon>Haloarculaceae</taxon>
        <taxon>Haloarcula</taxon>
    </lineage>
</organism>
<dbReference type="EMBL" id="RKLQ01000001">
    <property type="protein sequence ID" value="MBX0303149.1"/>
    <property type="molecule type" value="Genomic_DNA"/>
</dbReference>
<comment type="caution">
    <text evidence="2">The sequence shown here is derived from an EMBL/GenBank/DDBJ whole genome shotgun (WGS) entry which is preliminary data.</text>
</comment>
<proteinExistence type="predicted"/>
<dbReference type="RefSeq" id="WP_220587367.1">
    <property type="nucleotide sequence ID" value="NZ_RKLQ01000001.1"/>
</dbReference>
<gene>
    <name evidence="2" type="ORF">EGD98_05605</name>
</gene>
<evidence type="ECO:0000313" key="2">
    <source>
        <dbReference type="EMBL" id="MBX0303149.1"/>
    </source>
</evidence>
<protein>
    <submittedName>
        <fullName evidence="2">Uncharacterized protein</fullName>
    </submittedName>
</protein>
<accession>A0A8J8C8H8</accession>
<feature type="compositionally biased region" description="Acidic residues" evidence="1">
    <location>
        <begin position="174"/>
        <end position="187"/>
    </location>
</feature>
<evidence type="ECO:0000256" key="1">
    <source>
        <dbReference type="SAM" id="MobiDB-lite"/>
    </source>
</evidence>
<keyword evidence="3" id="KW-1185">Reference proteome</keyword>
<dbReference type="Proteomes" id="UP000783863">
    <property type="component" value="Unassembled WGS sequence"/>
</dbReference>
<feature type="compositionally biased region" description="Acidic residues" evidence="1">
    <location>
        <begin position="146"/>
        <end position="156"/>
    </location>
</feature>
<dbReference type="AlphaFoldDB" id="A0A8J8C8H8"/>